<comment type="caution">
    <text evidence="2">The sequence shown here is derived from an EMBL/GenBank/DDBJ whole genome shotgun (WGS) entry which is preliminary data.</text>
</comment>
<proteinExistence type="predicted"/>
<dbReference type="HOGENOM" id="CLU_3381366_0_0_11"/>
<protein>
    <submittedName>
        <fullName evidence="2">Uncharacterized protein</fullName>
    </submittedName>
</protein>
<sequence>MYLADQVMRAPSFTSVPALSPRKSKMGGNGSLQ</sequence>
<evidence type="ECO:0000313" key="3">
    <source>
        <dbReference type="Proteomes" id="UP000004830"/>
    </source>
</evidence>
<evidence type="ECO:0000256" key="1">
    <source>
        <dbReference type="SAM" id="MobiDB-lite"/>
    </source>
</evidence>
<dbReference type="Proteomes" id="UP000004830">
    <property type="component" value="Unassembled WGS sequence"/>
</dbReference>
<dbReference type="EMBL" id="ADLS01000020">
    <property type="protein sequence ID" value="EGX69874.1"/>
    <property type="molecule type" value="Genomic_DNA"/>
</dbReference>
<feature type="region of interest" description="Disordered" evidence="1">
    <location>
        <begin position="13"/>
        <end position="33"/>
    </location>
</feature>
<reference evidence="2 3" key="1">
    <citation type="submission" date="2011-06" db="EMBL/GenBank/DDBJ databases">
        <title>The Genome Sequence of Collinsella tanakaei YIT 12063.</title>
        <authorList>
            <consortium name="The Broad Institute Genome Sequencing Platform"/>
            <person name="Earl A."/>
            <person name="Ward D."/>
            <person name="Feldgarden M."/>
            <person name="Gevers D."/>
            <person name="Morotomi M."/>
            <person name="Young S.K."/>
            <person name="Zeng Q."/>
            <person name="Gargeya S."/>
            <person name="Fitzgerald M."/>
            <person name="Haas B."/>
            <person name="Abouelleil A."/>
            <person name="Alvarado L."/>
            <person name="Arachchi H.M."/>
            <person name="Berlin A."/>
            <person name="Brown A."/>
            <person name="Chapman S.B."/>
            <person name="Chen Z."/>
            <person name="Dunbar C."/>
            <person name="Freedman E."/>
            <person name="Gearin G."/>
            <person name="Gellesch M."/>
            <person name="Goldberg J."/>
            <person name="Griggs A."/>
            <person name="Gujja S."/>
            <person name="Heiman D."/>
            <person name="Howarth C."/>
            <person name="Larson L."/>
            <person name="Lui A."/>
            <person name="MacDonald P.J.P."/>
            <person name="Mehta T."/>
            <person name="Montmayeur A."/>
            <person name="Murphy C."/>
            <person name="Neiman D."/>
            <person name="Pearson M."/>
            <person name="Priest M."/>
            <person name="Roberts A."/>
            <person name="Saif S."/>
            <person name="Shea T."/>
            <person name="Shenoy N."/>
            <person name="Sisk P."/>
            <person name="Stolte C."/>
            <person name="Sykes S."/>
            <person name="Wortman J."/>
            <person name="Nusbaum C."/>
            <person name="Birren B."/>
        </authorList>
    </citation>
    <scope>NUCLEOTIDE SEQUENCE [LARGE SCALE GENOMIC DNA]</scope>
    <source>
        <strain evidence="2 3">YIT 12063</strain>
    </source>
</reference>
<dbReference type="AlphaFoldDB" id="G1WJV1"/>
<organism evidence="2 3">
    <name type="scientific">Collinsella tanakaei YIT 12063</name>
    <dbReference type="NCBI Taxonomy" id="742742"/>
    <lineage>
        <taxon>Bacteria</taxon>
        <taxon>Bacillati</taxon>
        <taxon>Actinomycetota</taxon>
        <taxon>Coriobacteriia</taxon>
        <taxon>Coriobacteriales</taxon>
        <taxon>Coriobacteriaceae</taxon>
        <taxon>Collinsella</taxon>
    </lineage>
</organism>
<accession>G1WJV1</accession>
<evidence type="ECO:0000313" key="2">
    <source>
        <dbReference type="EMBL" id="EGX69874.1"/>
    </source>
</evidence>
<name>G1WJV1_9ACTN</name>
<gene>
    <name evidence="2" type="ORF">HMPREF9452_01614</name>
</gene>
<dbReference type="STRING" id="742742.HMPREF9452_01614"/>
<keyword evidence="3" id="KW-1185">Reference proteome</keyword>